<name>A0A3E0JC75_9BACI</name>
<evidence type="ECO:0000313" key="2">
    <source>
        <dbReference type="EMBL" id="REJ10548.1"/>
    </source>
</evidence>
<reference evidence="2 3" key="1">
    <citation type="submission" date="2018-08" db="EMBL/GenBank/DDBJ databases">
        <title>Genome sequence of Halobacillus trueperi KCTC 3686.</title>
        <authorList>
            <person name="Cho K.H."/>
            <person name="Kwak M.-J."/>
            <person name="Kim B.-Y."/>
            <person name="Chun J."/>
        </authorList>
    </citation>
    <scope>NUCLEOTIDE SEQUENCE [LARGE SCALE GENOMIC DNA]</scope>
    <source>
        <strain evidence="2 3">KCTC 3686</strain>
    </source>
</reference>
<gene>
    <name evidence="2" type="ORF">DYE48_03445</name>
</gene>
<dbReference type="AlphaFoldDB" id="A0A3E0JC75"/>
<proteinExistence type="predicted"/>
<organism evidence="2 3">
    <name type="scientific">Halobacillus trueperi</name>
    <dbReference type="NCBI Taxonomy" id="156205"/>
    <lineage>
        <taxon>Bacteria</taxon>
        <taxon>Bacillati</taxon>
        <taxon>Bacillota</taxon>
        <taxon>Bacilli</taxon>
        <taxon>Bacillales</taxon>
        <taxon>Bacillaceae</taxon>
        <taxon>Halobacillus</taxon>
    </lineage>
</organism>
<comment type="caution">
    <text evidence="2">The sequence shown here is derived from an EMBL/GenBank/DDBJ whole genome shotgun (WGS) entry which is preliminary data.</text>
</comment>
<dbReference type="Proteomes" id="UP000256305">
    <property type="component" value="Unassembled WGS sequence"/>
</dbReference>
<keyword evidence="3" id="KW-1185">Reference proteome</keyword>
<evidence type="ECO:0000256" key="1">
    <source>
        <dbReference type="SAM" id="MobiDB-lite"/>
    </source>
</evidence>
<accession>A0A3E0JC75</accession>
<feature type="region of interest" description="Disordered" evidence="1">
    <location>
        <begin position="117"/>
        <end position="136"/>
    </location>
</feature>
<sequence>MFPGFVAWLSIGAAGKLLAFLWGSAELPRTASCGISPISFLPRESHSFPTTPFDVGEKRTPLPSWIVFHYLTVRSIKCSASSFYVLWSGLYDPLSLMVKADFLEVVSRIFHGKGAEGNGETPAGNECSVRPRKALA</sequence>
<protein>
    <submittedName>
        <fullName evidence="2">Uncharacterized protein</fullName>
    </submittedName>
</protein>
<dbReference type="EMBL" id="QUAE01000002">
    <property type="protein sequence ID" value="REJ10548.1"/>
    <property type="molecule type" value="Genomic_DNA"/>
</dbReference>
<evidence type="ECO:0000313" key="3">
    <source>
        <dbReference type="Proteomes" id="UP000256305"/>
    </source>
</evidence>